<keyword evidence="5 10" id="KW-0812">Transmembrane</keyword>
<dbReference type="InterPro" id="IPR036942">
    <property type="entry name" value="Beta-barrel_TonB_sf"/>
</dbReference>
<dbReference type="CDD" id="cd01347">
    <property type="entry name" value="ligand_gated_channel"/>
    <property type="match status" value="1"/>
</dbReference>
<dbReference type="InterPro" id="IPR012910">
    <property type="entry name" value="Plug_dom"/>
</dbReference>
<evidence type="ECO:0000256" key="4">
    <source>
        <dbReference type="ARBA" id="ARBA00022452"/>
    </source>
</evidence>
<dbReference type="Gene3D" id="2.170.130.10">
    <property type="entry name" value="TonB-dependent receptor, plug domain"/>
    <property type="match status" value="1"/>
</dbReference>
<evidence type="ECO:0000256" key="2">
    <source>
        <dbReference type="ARBA" id="ARBA00009810"/>
    </source>
</evidence>
<feature type="chain" id="PRO_5046400363" evidence="12">
    <location>
        <begin position="32"/>
        <end position="748"/>
    </location>
</feature>
<evidence type="ECO:0000313" key="16">
    <source>
        <dbReference type="Proteomes" id="UP001596473"/>
    </source>
</evidence>
<dbReference type="PANTHER" id="PTHR32552">
    <property type="entry name" value="FERRICHROME IRON RECEPTOR-RELATED"/>
    <property type="match status" value="1"/>
</dbReference>
<gene>
    <name evidence="15" type="ORF">ACFQNF_06720</name>
</gene>
<evidence type="ECO:0000313" key="15">
    <source>
        <dbReference type="EMBL" id="MFC7419570.1"/>
    </source>
</evidence>
<evidence type="ECO:0000256" key="3">
    <source>
        <dbReference type="ARBA" id="ARBA00022448"/>
    </source>
</evidence>
<dbReference type="InterPro" id="IPR000531">
    <property type="entry name" value="Beta-barrel_TonB"/>
</dbReference>
<feature type="domain" description="TonB-dependent receptor-like beta-barrel" evidence="13">
    <location>
        <begin position="256"/>
        <end position="718"/>
    </location>
</feature>
<comment type="similarity">
    <text evidence="2 10 11">Belongs to the TonB-dependent receptor family.</text>
</comment>
<evidence type="ECO:0000256" key="9">
    <source>
        <dbReference type="ARBA" id="ARBA00023237"/>
    </source>
</evidence>
<keyword evidence="12" id="KW-0732">Signal</keyword>
<comment type="caution">
    <text evidence="15">The sequence shown here is derived from an EMBL/GenBank/DDBJ whole genome shotgun (WGS) entry which is preliminary data.</text>
</comment>
<keyword evidence="9 10" id="KW-0998">Cell outer membrane</keyword>
<dbReference type="RefSeq" id="WP_380187128.1">
    <property type="nucleotide sequence ID" value="NZ_JBHTBQ010000011.1"/>
</dbReference>
<feature type="signal peptide" evidence="12">
    <location>
        <begin position="1"/>
        <end position="31"/>
    </location>
</feature>
<keyword evidence="7 10" id="KW-0472">Membrane</keyword>
<dbReference type="NCBIfam" id="TIGR01783">
    <property type="entry name" value="TonB-siderophor"/>
    <property type="match status" value="1"/>
</dbReference>
<keyword evidence="8 15" id="KW-0675">Receptor</keyword>
<dbReference type="InterPro" id="IPR037066">
    <property type="entry name" value="Plug_dom_sf"/>
</dbReference>
<feature type="domain" description="TonB-dependent receptor plug" evidence="14">
    <location>
        <begin position="72"/>
        <end position="170"/>
    </location>
</feature>
<comment type="subcellular location">
    <subcellularLocation>
        <location evidence="1 10">Cell outer membrane</location>
        <topology evidence="1 10">Multi-pass membrane protein</topology>
    </subcellularLocation>
</comment>
<evidence type="ECO:0000256" key="5">
    <source>
        <dbReference type="ARBA" id="ARBA00022692"/>
    </source>
</evidence>
<protein>
    <submittedName>
        <fullName evidence="15">TonB-dependent receptor</fullName>
    </submittedName>
</protein>
<evidence type="ECO:0000256" key="6">
    <source>
        <dbReference type="ARBA" id="ARBA00023077"/>
    </source>
</evidence>
<evidence type="ECO:0000256" key="1">
    <source>
        <dbReference type="ARBA" id="ARBA00004571"/>
    </source>
</evidence>
<dbReference type="Proteomes" id="UP001596473">
    <property type="component" value="Unassembled WGS sequence"/>
</dbReference>
<evidence type="ECO:0000256" key="12">
    <source>
        <dbReference type="SAM" id="SignalP"/>
    </source>
</evidence>
<sequence>MREIHKPKSAIRHLAKLPVAAALFGAMNASAAPVAEVKLAPVEVKADVKNTKDTDKTYNAPVTRVGRTPQAARDIPQSTTSITKLLMADQDSNSLKEALRNAVGITFNASEGGSSGDGVRVRGFGASNDLYLDNFRDAAQYNRDTFNTDTVEVLRGPASMIYGRGSTGGIINQVSKTPFRGDLNQFSASVGTANYYRAEADLNRSLDDNAAFRVNVMGQKAGSTREGAEMNRWGFAPSVAFGLGEQTEVTLSYMHYQEDNVPDYGVPYYRAVAPGAREEIKGMKGYYRDSIGGSNQPIPHADKFYGLKDFDSETTKTDVFSFNLQHRLNANMLLKNSTRMGLYELDLRASAPGIVFSKDEVLNENTIITRGRKLRMRDQEIYSNVTDLLWDFETGTVRHNVLAGVELTREKLLSTGRTQLDAKGGNCLPSTTVGNPTSGSHAACLAPVKFATADSTADTMAFYAQDLIELTPQWKVLAGARFDHFKAQTENKSFTAATASPDTGRTDNIWSWRTGVIYQPTANQSYYASYGTSFNPSAEAYSTDPKNENLDPEKNRNMEMGAKWTLLDGDLSLRTAIFRTEKTNERQTDIEVGVNKPNVLSGRRHTDGIELEGAGRITADWQVFAGIALMNPRIDIVAGQTPKTVEGNYAENAPRYTGNLWSTYQLNSNWKVGGGFNAMDKRYTSNLNTVNLPAYIRWDAMAEWRLRDYSVQLNVNNLFDTDHFESLYAGFAVPGTGRTARLSASYRF</sequence>
<dbReference type="Pfam" id="PF07715">
    <property type="entry name" value="Plug"/>
    <property type="match status" value="1"/>
</dbReference>
<dbReference type="Pfam" id="PF00593">
    <property type="entry name" value="TonB_dep_Rec_b-barrel"/>
    <property type="match status" value="1"/>
</dbReference>
<keyword evidence="3 10" id="KW-0813">Transport</keyword>
<evidence type="ECO:0000256" key="8">
    <source>
        <dbReference type="ARBA" id="ARBA00023170"/>
    </source>
</evidence>
<dbReference type="EMBL" id="JBHTBQ010000011">
    <property type="protein sequence ID" value="MFC7419570.1"/>
    <property type="molecule type" value="Genomic_DNA"/>
</dbReference>
<organism evidence="15 16">
    <name type="scientific">Iodobacter arcticus</name>
    <dbReference type="NCBI Taxonomy" id="590593"/>
    <lineage>
        <taxon>Bacteria</taxon>
        <taxon>Pseudomonadati</taxon>
        <taxon>Pseudomonadota</taxon>
        <taxon>Betaproteobacteria</taxon>
        <taxon>Neisseriales</taxon>
        <taxon>Chitinibacteraceae</taxon>
        <taxon>Iodobacter</taxon>
    </lineage>
</organism>
<name>A0ABW2QX64_9NEIS</name>
<evidence type="ECO:0000256" key="7">
    <source>
        <dbReference type="ARBA" id="ARBA00023136"/>
    </source>
</evidence>
<dbReference type="SUPFAM" id="SSF56935">
    <property type="entry name" value="Porins"/>
    <property type="match status" value="1"/>
</dbReference>
<reference evidence="16" key="1">
    <citation type="journal article" date="2019" name="Int. J. Syst. Evol. Microbiol.">
        <title>The Global Catalogue of Microorganisms (GCM) 10K type strain sequencing project: providing services to taxonomists for standard genome sequencing and annotation.</title>
        <authorList>
            <consortium name="The Broad Institute Genomics Platform"/>
            <consortium name="The Broad Institute Genome Sequencing Center for Infectious Disease"/>
            <person name="Wu L."/>
            <person name="Ma J."/>
        </authorList>
    </citation>
    <scope>NUCLEOTIDE SEQUENCE [LARGE SCALE GENOMIC DNA]</scope>
    <source>
        <strain evidence="16">CCUG 62945</strain>
    </source>
</reference>
<evidence type="ECO:0000259" key="13">
    <source>
        <dbReference type="Pfam" id="PF00593"/>
    </source>
</evidence>
<keyword evidence="16" id="KW-1185">Reference proteome</keyword>
<dbReference type="PROSITE" id="PS52016">
    <property type="entry name" value="TONB_DEPENDENT_REC_3"/>
    <property type="match status" value="1"/>
</dbReference>
<keyword evidence="6 11" id="KW-0798">TonB box</keyword>
<dbReference type="PANTHER" id="PTHR32552:SF83">
    <property type="entry name" value="BLR3904 PROTEIN"/>
    <property type="match status" value="1"/>
</dbReference>
<dbReference type="InterPro" id="IPR039426">
    <property type="entry name" value="TonB-dep_rcpt-like"/>
</dbReference>
<keyword evidence="4 10" id="KW-1134">Transmembrane beta strand</keyword>
<evidence type="ECO:0000259" key="14">
    <source>
        <dbReference type="Pfam" id="PF07715"/>
    </source>
</evidence>
<evidence type="ECO:0000256" key="11">
    <source>
        <dbReference type="RuleBase" id="RU003357"/>
    </source>
</evidence>
<dbReference type="InterPro" id="IPR010105">
    <property type="entry name" value="TonB_sidphr_rcpt"/>
</dbReference>
<proteinExistence type="inferred from homology"/>
<accession>A0ABW2QX64</accession>
<evidence type="ECO:0000256" key="10">
    <source>
        <dbReference type="PROSITE-ProRule" id="PRU01360"/>
    </source>
</evidence>
<dbReference type="Gene3D" id="2.40.170.20">
    <property type="entry name" value="TonB-dependent receptor, beta-barrel domain"/>
    <property type="match status" value="1"/>
</dbReference>